<keyword evidence="11" id="KW-1185">Reference proteome</keyword>
<keyword evidence="3" id="KW-0813">Transport</keyword>
<dbReference type="Gene3D" id="1.20.1250.20">
    <property type="entry name" value="MFS general substrate transporter like domains"/>
    <property type="match status" value="1"/>
</dbReference>
<keyword evidence="6 8" id="KW-1133">Transmembrane helix</keyword>
<evidence type="ECO:0000256" key="6">
    <source>
        <dbReference type="ARBA" id="ARBA00022989"/>
    </source>
</evidence>
<dbReference type="GO" id="GO:0022857">
    <property type="term" value="F:transmembrane transporter activity"/>
    <property type="evidence" value="ECO:0007669"/>
    <property type="project" value="InterPro"/>
</dbReference>
<dbReference type="PATRIC" id="fig|1550566.3.peg.2512"/>
<sequence>MHQTGGNASRQRYTLLMVSIALAMFMTSLDGTIVNIALPTISTIFDLPSTTVSWVATAYLLVLTGSILVFGKVADRIGFKTVFLTGFCVFTAGSFFCGFFPEVFNSFEMLIASRVLQAIGGAMIAAIAPALVAAFLPMKLKGKAMGVVTTFAAFGTAAGPVLGGLLTQYLSWNWIFYINVPVGAAAILLGSYAIPAGVTASGTPSPFDRLGAVLIFAGLGSLIYAVSQGSALGWTDPTILAALAAAAIALGYLVLHERRAADPLLDFRLFNNRNFLYVNLMLALAYFLMGGVNYLLPFFLELVKGFDPSTSGLVLTALSFAMMASGFLSGMLINRIGNRRLCIAGALVISAGYLMFRSFSAESTIYSISGALAVVGFGLGLMLSPGTNMVMNMAPRDRQGMVSSLISVERTGPITLGISFISMIFVQAMLTVASHRHVTMSSPAEIRIDVLATGFDLVFAAVFVLSLAVVALALLSRDEVHADNLEEETSGVAVVGV</sequence>
<evidence type="ECO:0000256" key="8">
    <source>
        <dbReference type="SAM" id="Phobius"/>
    </source>
</evidence>
<dbReference type="InterPro" id="IPR036259">
    <property type="entry name" value="MFS_trans_sf"/>
</dbReference>
<feature type="transmembrane region" description="Helical" evidence="8">
    <location>
        <begin position="411"/>
        <end position="430"/>
    </location>
</feature>
<evidence type="ECO:0000256" key="3">
    <source>
        <dbReference type="ARBA" id="ARBA00022448"/>
    </source>
</evidence>
<dbReference type="PANTHER" id="PTHR42718:SF9">
    <property type="entry name" value="MAJOR FACILITATOR SUPERFAMILY MULTIDRUG TRANSPORTER MFSC"/>
    <property type="match status" value="1"/>
</dbReference>
<dbReference type="OrthoDB" id="117970at2157"/>
<reference evidence="10 11" key="1">
    <citation type="journal article" date="2015" name="Int. J. Syst. Evol. Microbiol.">
        <title>Methanoculleus sediminis sp. nov., a methanogen from sediments near a submarine mud volcano.</title>
        <authorList>
            <person name="Chen S.C."/>
            <person name="Chen M.F."/>
            <person name="Lai M.C."/>
            <person name="Weng C.Y."/>
            <person name="Wu S.Y."/>
            <person name="Lin S."/>
            <person name="Yang T.F."/>
            <person name="Chen P.C."/>
        </authorList>
    </citation>
    <scope>NUCLEOTIDE SEQUENCE [LARGE SCALE GENOMIC DNA]</scope>
    <source>
        <strain evidence="10 11">S3Fa</strain>
    </source>
</reference>
<proteinExistence type="inferred from homology"/>
<gene>
    <name evidence="10" type="ORF">SZ63_11495</name>
</gene>
<evidence type="ECO:0000256" key="5">
    <source>
        <dbReference type="ARBA" id="ARBA00022692"/>
    </source>
</evidence>
<dbReference type="InterPro" id="IPR020846">
    <property type="entry name" value="MFS_dom"/>
</dbReference>
<feature type="transmembrane region" description="Helical" evidence="8">
    <location>
        <begin position="238"/>
        <end position="255"/>
    </location>
</feature>
<organism evidence="10 11">
    <name type="scientific">Methanoculleus sediminis</name>
    <dbReference type="NCBI Taxonomy" id="1550566"/>
    <lineage>
        <taxon>Archaea</taxon>
        <taxon>Methanobacteriati</taxon>
        <taxon>Methanobacteriota</taxon>
        <taxon>Stenosarchaea group</taxon>
        <taxon>Methanomicrobia</taxon>
        <taxon>Methanomicrobiales</taxon>
        <taxon>Methanomicrobiaceae</taxon>
        <taxon>Methanoculleus</taxon>
    </lineage>
</organism>
<feature type="transmembrane region" description="Helical" evidence="8">
    <location>
        <begin position="312"/>
        <end position="334"/>
    </location>
</feature>
<dbReference type="STRING" id="1550566.SZ63_11495"/>
<dbReference type="PROSITE" id="PS50850">
    <property type="entry name" value="MFS"/>
    <property type="match status" value="1"/>
</dbReference>
<dbReference type="GO" id="GO:0005886">
    <property type="term" value="C:plasma membrane"/>
    <property type="evidence" value="ECO:0007669"/>
    <property type="project" value="UniProtKB-SubCell"/>
</dbReference>
<feature type="transmembrane region" description="Helical" evidence="8">
    <location>
        <begin position="276"/>
        <end position="300"/>
    </location>
</feature>
<evidence type="ECO:0000313" key="10">
    <source>
        <dbReference type="EMBL" id="KLK87217.1"/>
    </source>
</evidence>
<comment type="similarity">
    <text evidence="2">Belongs to the major facilitator superfamily. EmrB family.</text>
</comment>
<dbReference type="SUPFAM" id="SSF103473">
    <property type="entry name" value="MFS general substrate transporter"/>
    <property type="match status" value="2"/>
</dbReference>
<evidence type="ECO:0000256" key="4">
    <source>
        <dbReference type="ARBA" id="ARBA00022475"/>
    </source>
</evidence>
<feature type="transmembrane region" description="Helical" evidence="8">
    <location>
        <begin position="341"/>
        <end position="359"/>
    </location>
</feature>
<feature type="transmembrane region" description="Helical" evidence="8">
    <location>
        <begin position="174"/>
        <end position="195"/>
    </location>
</feature>
<feature type="transmembrane region" description="Helical" evidence="8">
    <location>
        <begin position="82"/>
        <end position="104"/>
    </location>
</feature>
<feature type="transmembrane region" description="Helical" evidence="8">
    <location>
        <begin position="12"/>
        <end position="38"/>
    </location>
</feature>
<protein>
    <submittedName>
        <fullName evidence="10">Multidrug MFS transporter</fullName>
    </submittedName>
</protein>
<dbReference type="NCBIfam" id="TIGR00711">
    <property type="entry name" value="efflux_EmrB"/>
    <property type="match status" value="1"/>
</dbReference>
<comment type="caution">
    <text evidence="10">The sequence shown here is derived from an EMBL/GenBank/DDBJ whole genome shotgun (WGS) entry which is preliminary data.</text>
</comment>
<dbReference type="InterPro" id="IPR004638">
    <property type="entry name" value="EmrB-like"/>
</dbReference>
<accession>A0A0H1R376</accession>
<keyword evidence="7 8" id="KW-0472">Membrane</keyword>
<keyword evidence="5 8" id="KW-0812">Transmembrane</keyword>
<evidence type="ECO:0000256" key="1">
    <source>
        <dbReference type="ARBA" id="ARBA00004651"/>
    </source>
</evidence>
<feature type="transmembrane region" description="Helical" evidence="8">
    <location>
        <begin position="50"/>
        <end position="70"/>
    </location>
</feature>
<feature type="transmembrane region" description="Helical" evidence="8">
    <location>
        <begin position="365"/>
        <end position="390"/>
    </location>
</feature>
<feature type="transmembrane region" description="Helical" evidence="8">
    <location>
        <begin position="450"/>
        <end position="475"/>
    </location>
</feature>
<evidence type="ECO:0000256" key="7">
    <source>
        <dbReference type="ARBA" id="ARBA00023136"/>
    </source>
</evidence>
<dbReference type="AlphaFoldDB" id="A0A0H1R376"/>
<dbReference type="PRINTS" id="PR01036">
    <property type="entry name" value="TCRTETB"/>
</dbReference>
<feature type="transmembrane region" description="Helical" evidence="8">
    <location>
        <begin position="207"/>
        <end position="226"/>
    </location>
</feature>
<evidence type="ECO:0000259" key="9">
    <source>
        <dbReference type="PROSITE" id="PS50850"/>
    </source>
</evidence>
<evidence type="ECO:0000313" key="11">
    <source>
        <dbReference type="Proteomes" id="UP000035301"/>
    </source>
</evidence>
<dbReference type="Proteomes" id="UP000035301">
    <property type="component" value="Unassembled WGS sequence"/>
</dbReference>
<dbReference type="EMBL" id="JXOJ01000008">
    <property type="protein sequence ID" value="KLK87217.1"/>
    <property type="molecule type" value="Genomic_DNA"/>
</dbReference>
<dbReference type="PANTHER" id="PTHR42718">
    <property type="entry name" value="MAJOR FACILITATOR SUPERFAMILY MULTIDRUG TRANSPORTER MFSC"/>
    <property type="match status" value="1"/>
</dbReference>
<dbReference type="CDD" id="cd17321">
    <property type="entry name" value="MFS_MMR_MDR_like"/>
    <property type="match status" value="1"/>
</dbReference>
<dbReference type="InterPro" id="IPR011701">
    <property type="entry name" value="MFS"/>
</dbReference>
<feature type="transmembrane region" description="Helical" evidence="8">
    <location>
        <begin position="116"/>
        <end position="137"/>
    </location>
</feature>
<feature type="domain" description="Major facilitator superfamily (MFS) profile" evidence="9">
    <location>
        <begin position="16"/>
        <end position="478"/>
    </location>
</feature>
<evidence type="ECO:0000256" key="2">
    <source>
        <dbReference type="ARBA" id="ARBA00008537"/>
    </source>
</evidence>
<comment type="subcellular location">
    <subcellularLocation>
        <location evidence="1">Cell membrane</location>
        <topology evidence="1">Multi-pass membrane protein</topology>
    </subcellularLocation>
</comment>
<dbReference type="Gene3D" id="1.20.1720.10">
    <property type="entry name" value="Multidrug resistance protein D"/>
    <property type="match status" value="1"/>
</dbReference>
<feature type="transmembrane region" description="Helical" evidence="8">
    <location>
        <begin position="144"/>
        <end position="162"/>
    </location>
</feature>
<name>A0A0H1R376_9EURY</name>
<dbReference type="RefSeq" id="WP_048185538.1">
    <property type="nucleotide sequence ID" value="NZ_JXOJ01000008.1"/>
</dbReference>
<keyword evidence="4" id="KW-1003">Cell membrane</keyword>
<dbReference type="Pfam" id="PF07690">
    <property type="entry name" value="MFS_1"/>
    <property type="match status" value="1"/>
</dbReference>